<dbReference type="EMBL" id="JABAIA010000004">
    <property type="protein sequence ID" value="NLR68847.1"/>
    <property type="molecule type" value="Genomic_DNA"/>
</dbReference>
<feature type="signal peptide" evidence="1">
    <location>
        <begin position="1"/>
        <end position="19"/>
    </location>
</feature>
<protein>
    <recommendedName>
        <fullName evidence="4">Outer membrane protein beta-barrel domain-containing protein</fullName>
    </recommendedName>
</protein>
<evidence type="ECO:0000256" key="1">
    <source>
        <dbReference type="SAM" id="SignalP"/>
    </source>
</evidence>
<evidence type="ECO:0000313" key="3">
    <source>
        <dbReference type="Proteomes" id="UP000570474"/>
    </source>
</evidence>
<evidence type="ECO:0008006" key="4">
    <source>
        <dbReference type="Google" id="ProtNLM"/>
    </source>
</evidence>
<keyword evidence="1" id="KW-0732">Signal</keyword>
<dbReference type="Proteomes" id="UP000570474">
    <property type="component" value="Unassembled WGS sequence"/>
</dbReference>
<organism evidence="2 3">
    <name type="scientific">Chitinophaga varians</name>
    <dbReference type="NCBI Taxonomy" id="2202339"/>
    <lineage>
        <taxon>Bacteria</taxon>
        <taxon>Pseudomonadati</taxon>
        <taxon>Bacteroidota</taxon>
        <taxon>Chitinophagia</taxon>
        <taxon>Chitinophagales</taxon>
        <taxon>Chitinophagaceae</taxon>
        <taxon>Chitinophaga</taxon>
    </lineage>
</organism>
<reference evidence="2 3" key="1">
    <citation type="submission" date="2020-04" db="EMBL/GenBank/DDBJ databases">
        <authorList>
            <person name="Yin C."/>
        </authorList>
    </citation>
    <scope>NUCLEOTIDE SEQUENCE [LARGE SCALE GENOMIC DNA]</scope>
    <source>
        <strain evidence="2 3">Ae27</strain>
    </source>
</reference>
<sequence>MLRTILLAAVLMSGMAAKAQMAPAFGPGQGAGPAFGYPQRVTDTSNIHKKWFTTKYAGVSTGFIAFNGGSSSFMSVPLGLQLNRQLTNNLFAFGGVSVTPSVFRYNNVPYQPAINKNSGFTQTNHFGAYSDAKIGVMYINNDRTFSISGSIGVGRGSYPGYSPLYSPMYAPMR</sequence>
<gene>
    <name evidence="2" type="ORF">HGH92_31390</name>
</gene>
<proteinExistence type="predicted"/>
<keyword evidence="3" id="KW-1185">Reference proteome</keyword>
<accession>A0A847S7V8</accession>
<comment type="caution">
    <text evidence="2">The sequence shown here is derived from an EMBL/GenBank/DDBJ whole genome shotgun (WGS) entry which is preliminary data.</text>
</comment>
<name>A0A847S7V8_9BACT</name>
<feature type="chain" id="PRO_5032624030" description="Outer membrane protein beta-barrel domain-containing protein" evidence="1">
    <location>
        <begin position="20"/>
        <end position="173"/>
    </location>
</feature>
<dbReference type="RefSeq" id="WP_168874800.1">
    <property type="nucleotide sequence ID" value="NZ_JABAIA010000004.1"/>
</dbReference>
<dbReference type="AlphaFoldDB" id="A0A847S7V8"/>
<evidence type="ECO:0000313" key="2">
    <source>
        <dbReference type="EMBL" id="NLR68847.1"/>
    </source>
</evidence>